<gene>
    <name evidence="1" type="ORF">SAMN05660493_00023</name>
</gene>
<evidence type="ECO:0000313" key="2">
    <source>
        <dbReference type="Proteomes" id="UP000187261"/>
    </source>
</evidence>
<name>A0A1U7PUD7_9FLAO</name>
<reference evidence="2" key="1">
    <citation type="submission" date="2016-10" db="EMBL/GenBank/DDBJ databases">
        <authorList>
            <person name="Varghese N."/>
            <person name="Submissions S."/>
        </authorList>
    </citation>
    <scope>NUCLEOTIDE SEQUENCE [LARGE SCALE GENOMIC DNA]</scope>
    <source>
        <strain evidence="2">DSM 19482</strain>
    </source>
</reference>
<evidence type="ECO:0000313" key="1">
    <source>
        <dbReference type="EMBL" id="SIT95378.1"/>
    </source>
</evidence>
<sequence length="670" mass="76146">MKKSFKIPLIIAGCLLGLFLIVNLAFSLWLKYQLPDYLKSKTPYGITYQSLDVSVLTGGISANKIMVKTKQPDNPYILALDGTLQNLKISRLGIIQLLKNKQIDANTILLDQPNLKIRLARSKNNKSEEDLMPFIIKNIGLKNGNIIIQKSDKSPLFSAKALNLDVKNLSLNQIPDELPFALDALVINAKDLYSRISPVYAVSMAEIKTDSEKLQMNDFELKSVPDFKTWESQFKNQKSLYNITGKSLVLASLAIGKNKLALKDAQLISPEIIIRNRNQSVQKALKSKKTFELNLDNIALVNAAVSVLKSNGEKSLSVNELNANVKGFLMNSETANNKLPFSWEDYNITGKRFFYDAGKYYHLTMASFHTNPSEIDIEYFKMVPKVTRSEFVRMIPMENDLFNLSATRVHLSGLQWKFEKDQPDVLVNYAKFTQVDANIFRSKIPKDNPKEKPLYSKLLRSIKFPLLVKNLDLVQSKLVYEEDKPDTNGPGKVIFTQFNMNVKNINSNKRKGEKTEVPIAIHCRFMDASPMQVNWNFDTANRHDDFTIKGSIGKLPAADITPFIKPYMNITATGIIASLNFNFRGNNDRMTGTFRIKHKDLKVNLLDKDTKKKKNILSAVANLLVKKDSEKFPEFVDIEVERNKQRSFFNFYWKGIEDGLKKTLLVIKVS</sequence>
<organism evidence="1 2">
    <name type="scientific">Epilithonimonas bovis DSM 19482</name>
    <dbReference type="NCBI Taxonomy" id="1121284"/>
    <lineage>
        <taxon>Bacteria</taxon>
        <taxon>Pseudomonadati</taxon>
        <taxon>Bacteroidota</taxon>
        <taxon>Flavobacteriia</taxon>
        <taxon>Flavobacteriales</taxon>
        <taxon>Weeksellaceae</taxon>
        <taxon>Chryseobacterium group</taxon>
        <taxon>Epilithonimonas</taxon>
    </lineage>
</organism>
<dbReference type="AlphaFoldDB" id="A0A1U7PUD7"/>
<dbReference type="STRING" id="1121284.SAMN05660493_00023"/>
<dbReference type="RefSeq" id="WP_076781293.1">
    <property type="nucleotide sequence ID" value="NZ_FTPU01000001.1"/>
</dbReference>
<accession>A0A1U7PUD7</accession>
<protein>
    <recommendedName>
        <fullName evidence="3">DUF748 domain-containing protein</fullName>
    </recommendedName>
</protein>
<dbReference type="OrthoDB" id="1412480at2"/>
<dbReference type="Proteomes" id="UP000187261">
    <property type="component" value="Unassembled WGS sequence"/>
</dbReference>
<evidence type="ECO:0008006" key="3">
    <source>
        <dbReference type="Google" id="ProtNLM"/>
    </source>
</evidence>
<keyword evidence="2" id="KW-1185">Reference proteome</keyword>
<dbReference type="EMBL" id="FTPU01000001">
    <property type="protein sequence ID" value="SIT95378.1"/>
    <property type="molecule type" value="Genomic_DNA"/>
</dbReference>
<proteinExistence type="predicted"/>